<protein>
    <submittedName>
        <fullName evidence="1">Uncharacterized protein</fullName>
    </submittedName>
</protein>
<evidence type="ECO:0000313" key="1">
    <source>
        <dbReference type="EMBL" id="UNY46978.1"/>
    </source>
</evidence>
<keyword evidence="2" id="KW-1185">Reference proteome</keyword>
<proteinExistence type="predicted"/>
<gene>
    <name evidence="1" type="ORF">EHEKIMEA_00096</name>
</gene>
<dbReference type="Proteomes" id="UP000832072">
    <property type="component" value="Segment"/>
</dbReference>
<accession>A0AAE9G961</accession>
<organism evidence="1 2">
    <name type="scientific">Cronobacter phage LPCS28</name>
    <dbReference type="NCBI Taxonomy" id="2924885"/>
    <lineage>
        <taxon>Viruses</taxon>
        <taxon>Duplodnaviria</taxon>
        <taxon>Heunggongvirae</taxon>
        <taxon>Uroviricota</taxon>
        <taxon>Caudoviricetes</taxon>
        <taxon>Pantevenvirales</taxon>
        <taxon>Straboviridae</taxon>
        <taxon>Nanhuvirus</taxon>
        <taxon>Nanhuvirus LPCS28</taxon>
    </lineage>
</organism>
<evidence type="ECO:0000313" key="2">
    <source>
        <dbReference type="Proteomes" id="UP000832072"/>
    </source>
</evidence>
<reference evidence="1 2" key="1">
    <citation type="submission" date="2022-02" db="EMBL/GenBank/DDBJ databases">
        <authorList>
            <person name="Tian F."/>
            <person name="Li J."/>
            <person name="Li F."/>
            <person name="Tong Y."/>
        </authorList>
    </citation>
    <scope>NUCLEOTIDE SEQUENCE [LARGE SCALE GENOMIC DNA]</scope>
</reference>
<sequence length="184" mass="21494">MLMIQGKQLKTINREIKRNDQIALIQDDVVHYSGCVDMVIPSLKSRLYIMHTKNALIHINVERQEFGGQIYKDFVTYKIFKEDGISCHTSDEFNLIRQFNPTKTYEIFVDCDMTLTTTEQKTVREERPLTIEDKLKYVNDGCTYDILYISPHGNMIIKEQKSGEERVVNKKDRQLQIALGVRNT</sequence>
<dbReference type="EMBL" id="OM638103">
    <property type="protein sequence ID" value="UNY46978.1"/>
    <property type="molecule type" value="Genomic_DNA"/>
</dbReference>
<name>A0AAE9G961_9CAUD</name>